<feature type="compositionally biased region" description="Acidic residues" evidence="1">
    <location>
        <begin position="241"/>
        <end position="255"/>
    </location>
</feature>
<feature type="compositionally biased region" description="Acidic residues" evidence="1">
    <location>
        <begin position="225"/>
        <end position="234"/>
    </location>
</feature>
<evidence type="ECO:0000313" key="5">
    <source>
        <dbReference type="Proteomes" id="UP001152646"/>
    </source>
</evidence>
<evidence type="ECO:0000259" key="3">
    <source>
        <dbReference type="Pfam" id="PF21188"/>
    </source>
</evidence>
<name>A0A9W4IT35_9EURO</name>
<protein>
    <recommendedName>
        <fullName evidence="6">Brr2 N-terminal helicase PWI domain-containing protein</fullName>
    </recommendedName>
</protein>
<feature type="region of interest" description="Disordered" evidence="1">
    <location>
        <begin position="52"/>
        <end position="76"/>
    </location>
</feature>
<feature type="domain" description="Brr2 N-terminal helicase PWI" evidence="2">
    <location>
        <begin position="291"/>
        <end position="402"/>
    </location>
</feature>
<dbReference type="Pfam" id="PF18149">
    <property type="entry name" value="Helicase_PWI"/>
    <property type="match status" value="1"/>
</dbReference>
<dbReference type="Proteomes" id="UP001152646">
    <property type="component" value="Unassembled WGS sequence"/>
</dbReference>
<dbReference type="AlphaFoldDB" id="A0A9W4IT35"/>
<reference evidence="4" key="1">
    <citation type="submission" date="2021-07" db="EMBL/GenBank/DDBJ databases">
        <authorList>
            <person name="Branca A.L. A."/>
        </authorList>
    </citation>
    <scope>NUCLEOTIDE SEQUENCE</scope>
</reference>
<dbReference type="EMBL" id="CAJVPA010000111">
    <property type="protein sequence ID" value="CAG8338102.1"/>
    <property type="molecule type" value="Genomic_DNA"/>
</dbReference>
<dbReference type="InterPro" id="IPR048863">
    <property type="entry name" value="BRR2_plug"/>
</dbReference>
<feature type="compositionally biased region" description="Basic and acidic residues" evidence="1">
    <location>
        <begin position="280"/>
        <end position="289"/>
    </location>
</feature>
<dbReference type="Pfam" id="PF21188">
    <property type="entry name" value="BRR2_plug"/>
    <property type="match status" value="1"/>
</dbReference>
<proteinExistence type="predicted"/>
<sequence length="498" mass="55535">MADQNISQYKYSAMSNLVLQADRRFISRTHDEPTGDPESLAGRIGIREMGAQVARDTAPKAKKTAPSGLERGSIGEGEDVLLREQKKRTRGQPAQLRGQGILSAADAVIEGLKYRPRTPATRATYDLILTITGGSLGDVPHEVVRSAADAVLELLKDEEMKDFDKKKEIDDLLGNSMNPKEFNELVNLGKKITDYDAQDDDEEMHDDFDPTNGELDQRQGVAVVFDEEEDEDPNETLNEVRDDEISDDEEADEDKSESGDATAPKDEDGDEMVIDGGLGESDKGADKSSLKVSAREIDAYWLQRQIGALYSDAHTQHEKTDEALAILGGKEEDGTPKPLRDVENDLMELFDYDHPDLVAKLVTNRDKAVWVTRWRRVAEDSDARNLVEIEMVEAGHRAILDQIRGKETSDDLEERPEKKMKFDLMDVDVPSGPAADEKAGAQTGPLQPQRTINLDNLVFHQGIRRDPCTTSQGEEGPRREAHSRYRTARMGSCWIWNC</sequence>
<comment type="caution">
    <text evidence="4">The sequence shown here is derived from an EMBL/GenBank/DDBJ whole genome shotgun (WGS) entry which is preliminary data.</text>
</comment>
<dbReference type="OrthoDB" id="5575at2759"/>
<organism evidence="4 5">
    <name type="scientific">Penicillium salamii</name>
    <dbReference type="NCBI Taxonomy" id="1612424"/>
    <lineage>
        <taxon>Eukaryota</taxon>
        <taxon>Fungi</taxon>
        <taxon>Dikarya</taxon>
        <taxon>Ascomycota</taxon>
        <taxon>Pezizomycotina</taxon>
        <taxon>Eurotiomycetes</taxon>
        <taxon>Eurotiomycetidae</taxon>
        <taxon>Eurotiales</taxon>
        <taxon>Aspergillaceae</taxon>
        <taxon>Penicillium</taxon>
    </lineage>
</organism>
<evidence type="ECO:0008006" key="6">
    <source>
        <dbReference type="Google" id="ProtNLM"/>
    </source>
</evidence>
<evidence type="ECO:0000259" key="2">
    <source>
        <dbReference type="Pfam" id="PF18149"/>
    </source>
</evidence>
<feature type="region of interest" description="Disordered" evidence="1">
    <location>
        <begin position="224"/>
        <end position="289"/>
    </location>
</feature>
<accession>A0A9W4IT35</accession>
<evidence type="ECO:0000313" key="4">
    <source>
        <dbReference type="EMBL" id="CAG8338102.1"/>
    </source>
</evidence>
<gene>
    <name evidence="4" type="ORF">PSALAMII_LOCUS2823</name>
</gene>
<dbReference type="InterPro" id="IPR041094">
    <property type="entry name" value="Brr2_helicase_PWI"/>
</dbReference>
<feature type="domain" description="Pre-mRNA-splicing helicase BRR2-like plug" evidence="3">
    <location>
        <begin position="121"/>
        <end position="188"/>
    </location>
</feature>
<evidence type="ECO:0000256" key="1">
    <source>
        <dbReference type="SAM" id="MobiDB-lite"/>
    </source>
</evidence>